<evidence type="ECO:0000313" key="3">
    <source>
        <dbReference type="Proteomes" id="UP000526302"/>
    </source>
</evidence>
<name>A0A7K4BYX1_9ARCH</name>
<protein>
    <submittedName>
        <fullName evidence="2">Uncharacterized protein</fullName>
    </submittedName>
</protein>
<dbReference type="EMBL" id="JAAZKV010000011">
    <property type="protein sequence ID" value="NMA44460.1"/>
    <property type="molecule type" value="Genomic_DNA"/>
</dbReference>
<dbReference type="AlphaFoldDB" id="A0A7K4BYX1"/>
<evidence type="ECO:0000313" key="2">
    <source>
        <dbReference type="EMBL" id="NMA44460.1"/>
    </source>
</evidence>
<feature type="transmembrane region" description="Helical" evidence="1">
    <location>
        <begin position="194"/>
        <end position="213"/>
    </location>
</feature>
<sequence>MKNESIIQVIQKMVQEGQSREKIVSTLKDLGVNDEQAKKLLLIAEADTFTLLKKEINSMVREEFSNNKKDFDNLIRSELKKIEDNEKERVEQVALAQLGQVEKDVLDKTKAFETRVNEVVGSSQKTVGMVKIALDSVHEKLSQVELDIEQIKVHKYRKKTMLFSYGFLVLGLLILLFSFGLFVVKLNELDLQQMLIIGLAMLTSIVFMFASIVS</sequence>
<feature type="transmembrane region" description="Helical" evidence="1">
    <location>
        <begin position="162"/>
        <end position="182"/>
    </location>
</feature>
<evidence type="ECO:0000256" key="1">
    <source>
        <dbReference type="SAM" id="Phobius"/>
    </source>
</evidence>
<dbReference type="Proteomes" id="UP000526302">
    <property type="component" value="Unassembled WGS sequence"/>
</dbReference>
<keyword evidence="1" id="KW-1133">Transmembrane helix</keyword>
<organism evidence="2 3">
    <name type="scientific">Candidatus Iainarchaeum sp</name>
    <dbReference type="NCBI Taxonomy" id="3101447"/>
    <lineage>
        <taxon>Archaea</taxon>
        <taxon>Candidatus Iainarchaeota</taxon>
        <taxon>Candidatus Iainarchaeia</taxon>
        <taxon>Candidatus Iainarchaeales</taxon>
        <taxon>Candidatus Iainarchaeaceae</taxon>
        <taxon>Candidatus Iainarchaeum</taxon>
    </lineage>
</organism>
<gene>
    <name evidence="2" type="ORF">GX950_01445</name>
</gene>
<proteinExistence type="predicted"/>
<reference evidence="2 3" key="1">
    <citation type="journal article" date="2020" name="Biotechnol. Biofuels">
        <title>New insights from the biogas microbiome by comprehensive genome-resolved metagenomics of nearly 1600 species originating from multiple anaerobic digesters.</title>
        <authorList>
            <person name="Campanaro S."/>
            <person name="Treu L."/>
            <person name="Rodriguez-R L.M."/>
            <person name="Kovalovszki A."/>
            <person name="Ziels R.M."/>
            <person name="Maus I."/>
            <person name="Zhu X."/>
            <person name="Kougias P.G."/>
            <person name="Basile A."/>
            <person name="Luo G."/>
            <person name="Schluter A."/>
            <person name="Konstantinidis K.T."/>
            <person name="Angelidaki I."/>
        </authorList>
    </citation>
    <scope>NUCLEOTIDE SEQUENCE [LARGE SCALE GENOMIC DNA]</scope>
    <source>
        <strain evidence="2">AS22ysBPME_79</strain>
    </source>
</reference>
<accession>A0A7K4BYX1</accession>
<comment type="caution">
    <text evidence="2">The sequence shown here is derived from an EMBL/GenBank/DDBJ whole genome shotgun (WGS) entry which is preliminary data.</text>
</comment>
<keyword evidence="1" id="KW-0812">Transmembrane</keyword>
<keyword evidence="1" id="KW-0472">Membrane</keyword>